<evidence type="ECO:0000313" key="2">
    <source>
        <dbReference type="Proteomes" id="UP000712600"/>
    </source>
</evidence>
<evidence type="ECO:0000313" key="1">
    <source>
        <dbReference type="EMBL" id="KAF3537235.1"/>
    </source>
</evidence>
<comment type="caution">
    <text evidence="1">The sequence shown here is derived from an EMBL/GenBank/DDBJ whole genome shotgun (WGS) entry which is preliminary data.</text>
</comment>
<dbReference type="AlphaFoldDB" id="A0A8S9Q0B6"/>
<proteinExistence type="predicted"/>
<organism evidence="1 2">
    <name type="scientific">Brassica cretica</name>
    <name type="common">Mustard</name>
    <dbReference type="NCBI Taxonomy" id="69181"/>
    <lineage>
        <taxon>Eukaryota</taxon>
        <taxon>Viridiplantae</taxon>
        <taxon>Streptophyta</taxon>
        <taxon>Embryophyta</taxon>
        <taxon>Tracheophyta</taxon>
        <taxon>Spermatophyta</taxon>
        <taxon>Magnoliopsida</taxon>
        <taxon>eudicotyledons</taxon>
        <taxon>Gunneridae</taxon>
        <taxon>Pentapetalae</taxon>
        <taxon>rosids</taxon>
        <taxon>malvids</taxon>
        <taxon>Brassicales</taxon>
        <taxon>Brassicaceae</taxon>
        <taxon>Brassiceae</taxon>
        <taxon>Brassica</taxon>
    </lineage>
</organism>
<dbReference type="EMBL" id="QGKX02001290">
    <property type="protein sequence ID" value="KAF3537235.1"/>
    <property type="molecule type" value="Genomic_DNA"/>
</dbReference>
<accession>A0A8S9Q0B6</accession>
<gene>
    <name evidence="1" type="ORF">F2Q69_00022485</name>
</gene>
<name>A0A8S9Q0B6_BRACR</name>
<dbReference type="Proteomes" id="UP000712600">
    <property type="component" value="Unassembled WGS sequence"/>
</dbReference>
<evidence type="ECO:0008006" key="3">
    <source>
        <dbReference type="Google" id="ProtNLM"/>
    </source>
</evidence>
<sequence>MGIVEVPVFLDVELRLWISWMENYFDRKGHTDFEKLHMAHGFIWGEAERYINSLKPISSWKEMKETLLLRIAAMENYFDRKGHTDFEKLHMAHGFIWGEAERYIDSLKPISSWNEMKETLLLRFGEDDDPEKIKLENEDRRSREQLIERFGKTESEILQETSTNLEEVTLSSESLIQDESSCSGEAMPENEMLRKTTSPTIKDVLYDCLAEDQEAECSPVSHLTTISVFQPLYIGNSCSLDRFAASQTCVCEINHELQKIVISYRRN</sequence>
<reference evidence="1" key="1">
    <citation type="submission" date="2019-12" db="EMBL/GenBank/DDBJ databases">
        <title>Genome sequencing and annotation of Brassica cretica.</title>
        <authorList>
            <person name="Studholme D.J."/>
            <person name="Sarris P."/>
        </authorList>
    </citation>
    <scope>NUCLEOTIDE SEQUENCE</scope>
    <source>
        <strain evidence="1">PFS-109/04</strain>
        <tissue evidence="1">Leaf</tissue>
    </source>
</reference>
<protein>
    <recommendedName>
        <fullName evidence="3">Retrotransposon gag domain-containing protein</fullName>
    </recommendedName>
</protein>